<feature type="domain" description="U1-type" evidence="2">
    <location>
        <begin position="260"/>
        <end position="294"/>
    </location>
</feature>
<feature type="domain" description="C2H2-type" evidence="1">
    <location>
        <begin position="308"/>
        <end position="332"/>
    </location>
</feature>
<dbReference type="GO" id="GO:0003676">
    <property type="term" value="F:nucleic acid binding"/>
    <property type="evidence" value="ECO:0007669"/>
    <property type="project" value="InterPro"/>
</dbReference>
<dbReference type="SMART" id="SM00355">
    <property type="entry name" value="ZnF_C2H2"/>
    <property type="match status" value="2"/>
</dbReference>
<dbReference type="AlphaFoldDB" id="A0A835IYK6"/>
<sequence length="473" mass="51792">MDYRTDSDNGGEGEGFLDLTAGKGGKFYQPMQGSAIAQPPLFNQSACSARPNGQQFGNAVPSPALSHGFGMSGGISDPKVLESEPRWDKTPGAVNTGETITIGGAKRKVMSAELAYQRELAYRKKKESLQKQTSNHFQEPSKNVQEREATCYNTVFGSKREAPSMKQTCLPPQQPRQFHNQQGAATRFNPAVGTKRGASAVNQSCLPPQQQKKSYTQQGVATNFNTVVGNNQEVASMKQSCFPPQQLRQYSNQQAPKSQQVIFFCNVCQVSCSGELCFSLHNQGKKHKSKLEELKNYKIGASMGTEPLMCKVCNIQCMNERNFREHLSGKKHATCLQAICEASKGVEDTRYEEERARASVPVDDAEKRTGASRGVEELADAALRPILSLNNTSYPALEIRELSSVFSLITRILFEVPVGESVALPKFAVNASILNAVLNFLILAYSKEGGTILVTISLSYMTIFVSTEGRKNS</sequence>
<dbReference type="PANTHER" id="PTHR47487:SF8">
    <property type="entry name" value="OS08G0270900 PROTEIN"/>
    <property type="match status" value="1"/>
</dbReference>
<gene>
    <name evidence="3" type="ORF">IFM89_034410</name>
</gene>
<dbReference type="InterPro" id="IPR003604">
    <property type="entry name" value="Matrin/U1-like-C_Znf_C2H2"/>
</dbReference>
<comment type="caution">
    <text evidence="3">The sequence shown here is derived from an EMBL/GenBank/DDBJ whole genome shotgun (WGS) entry which is preliminary data.</text>
</comment>
<name>A0A835IYK6_9MAGN</name>
<evidence type="ECO:0000259" key="1">
    <source>
        <dbReference type="SMART" id="SM00355"/>
    </source>
</evidence>
<evidence type="ECO:0000313" key="4">
    <source>
        <dbReference type="Proteomes" id="UP000631114"/>
    </source>
</evidence>
<dbReference type="InterPro" id="IPR013087">
    <property type="entry name" value="Znf_C2H2_type"/>
</dbReference>
<dbReference type="OrthoDB" id="434647at2759"/>
<organism evidence="3 4">
    <name type="scientific">Coptis chinensis</name>
    <dbReference type="NCBI Taxonomy" id="261450"/>
    <lineage>
        <taxon>Eukaryota</taxon>
        <taxon>Viridiplantae</taxon>
        <taxon>Streptophyta</taxon>
        <taxon>Embryophyta</taxon>
        <taxon>Tracheophyta</taxon>
        <taxon>Spermatophyta</taxon>
        <taxon>Magnoliopsida</taxon>
        <taxon>Ranunculales</taxon>
        <taxon>Ranunculaceae</taxon>
        <taxon>Coptidoideae</taxon>
        <taxon>Coptis</taxon>
    </lineage>
</organism>
<dbReference type="SMART" id="SM00451">
    <property type="entry name" value="ZnF_U1"/>
    <property type="match status" value="2"/>
</dbReference>
<keyword evidence="4" id="KW-1185">Reference proteome</keyword>
<dbReference type="Proteomes" id="UP000631114">
    <property type="component" value="Unassembled WGS sequence"/>
</dbReference>
<dbReference type="PANTHER" id="PTHR47487">
    <property type="entry name" value="OS06G0651300 PROTEIN-RELATED"/>
    <property type="match status" value="1"/>
</dbReference>
<dbReference type="GO" id="GO:0008270">
    <property type="term" value="F:zinc ion binding"/>
    <property type="evidence" value="ECO:0007669"/>
    <property type="project" value="InterPro"/>
</dbReference>
<dbReference type="EMBL" id="JADFTS010000001">
    <property type="protein sequence ID" value="KAF9626476.1"/>
    <property type="molecule type" value="Genomic_DNA"/>
</dbReference>
<dbReference type="InterPro" id="IPR036236">
    <property type="entry name" value="Znf_C2H2_sf"/>
</dbReference>
<feature type="domain" description="C2H2-type" evidence="1">
    <location>
        <begin position="263"/>
        <end position="287"/>
    </location>
</feature>
<feature type="domain" description="U1-type" evidence="2">
    <location>
        <begin position="305"/>
        <end position="339"/>
    </location>
</feature>
<protein>
    <submittedName>
        <fullName evidence="3">Uncharacterized protein</fullName>
    </submittedName>
</protein>
<accession>A0A835IYK6</accession>
<reference evidence="3 4" key="1">
    <citation type="submission" date="2020-10" db="EMBL/GenBank/DDBJ databases">
        <title>The Coptis chinensis genome and diversification of protoberbering-type alkaloids.</title>
        <authorList>
            <person name="Wang B."/>
            <person name="Shu S."/>
            <person name="Song C."/>
            <person name="Liu Y."/>
        </authorList>
    </citation>
    <scope>NUCLEOTIDE SEQUENCE [LARGE SCALE GENOMIC DNA]</scope>
    <source>
        <strain evidence="3">HL-2020</strain>
        <tissue evidence="3">Leaf</tissue>
    </source>
</reference>
<dbReference type="Gene3D" id="3.30.160.60">
    <property type="entry name" value="Classic Zinc Finger"/>
    <property type="match status" value="2"/>
</dbReference>
<dbReference type="SUPFAM" id="SSF57667">
    <property type="entry name" value="beta-beta-alpha zinc fingers"/>
    <property type="match status" value="2"/>
</dbReference>
<evidence type="ECO:0000259" key="2">
    <source>
        <dbReference type="SMART" id="SM00451"/>
    </source>
</evidence>
<proteinExistence type="predicted"/>
<evidence type="ECO:0000313" key="3">
    <source>
        <dbReference type="EMBL" id="KAF9626476.1"/>
    </source>
</evidence>
<dbReference type="Pfam" id="PF12874">
    <property type="entry name" value="zf-met"/>
    <property type="match status" value="2"/>
</dbReference>